<feature type="transmembrane region" description="Helical" evidence="1">
    <location>
        <begin position="539"/>
        <end position="559"/>
    </location>
</feature>
<evidence type="ECO:0000313" key="2">
    <source>
        <dbReference type="EMBL" id="RED57136.1"/>
    </source>
</evidence>
<name>A0A3D9I7I6_9BACL</name>
<comment type="caution">
    <text evidence="2">The sequence shown here is derived from an EMBL/GenBank/DDBJ whole genome shotgun (WGS) entry which is preliminary data.</text>
</comment>
<reference evidence="2 3" key="1">
    <citation type="submission" date="2018-07" db="EMBL/GenBank/DDBJ databases">
        <title>Genomic Encyclopedia of Type Strains, Phase III (KMG-III): the genomes of soil and plant-associated and newly described type strains.</title>
        <authorList>
            <person name="Whitman W."/>
        </authorList>
    </citation>
    <scope>NUCLEOTIDE SEQUENCE [LARGE SCALE GENOMIC DNA]</scope>
    <source>
        <strain evidence="2 3">CECT 8236</strain>
    </source>
</reference>
<accession>A0A3D9I7I6</accession>
<protein>
    <submittedName>
        <fullName evidence="2">CAAX prenyl protease-like protein</fullName>
    </submittedName>
</protein>
<keyword evidence="3" id="KW-1185">Reference proteome</keyword>
<keyword evidence="1" id="KW-0472">Membrane</keyword>
<gene>
    <name evidence="2" type="ORF">DFP95_11149</name>
</gene>
<evidence type="ECO:0000256" key="1">
    <source>
        <dbReference type="SAM" id="Phobius"/>
    </source>
</evidence>
<organism evidence="2 3">
    <name type="scientific">Cohnella lupini</name>
    <dbReference type="NCBI Taxonomy" id="1294267"/>
    <lineage>
        <taxon>Bacteria</taxon>
        <taxon>Bacillati</taxon>
        <taxon>Bacillota</taxon>
        <taxon>Bacilli</taxon>
        <taxon>Bacillales</taxon>
        <taxon>Paenibacillaceae</taxon>
        <taxon>Cohnella</taxon>
    </lineage>
</organism>
<keyword evidence="2" id="KW-0645">Protease</keyword>
<dbReference type="Proteomes" id="UP000256869">
    <property type="component" value="Unassembled WGS sequence"/>
</dbReference>
<feature type="transmembrane region" description="Helical" evidence="1">
    <location>
        <begin position="322"/>
        <end position="347"/>
    </location>
</feature>
<dbReference type="EMBL" id="QRDY01000011">
    <property type="protein sequence ID" value="RED57136.1"/>
    <property type="molecule type" value="Genomic_DNA"/>
</dbReference>
<dbReference type="RefSeq" id="WP_115994037.1">
    <property type="nucleotide sequence ID" value="NZ_QRDY01000011.1"/>
</dbReference>
<dbReference type="AlphaFoldDB" id="A0A3D9I7I6"/>
<dbReference type="GO" id="GO:0006508">
    <property type="term" value="P:proteolysis"/>
    <property type="evidence" value="ECO:0007669"/>
    <property type="project" value="UniProtKB-KW"/>
</dbReference>
<feature type="transmembrane region" description="Helical" evidence="1">
    <location>
        <begin position="374"/>
        <end position="392"/>
    </location>
</feature>
<feature type="transmembrane region" description="Helical" evidence="1">
    <location>
        <begin position="12"/>
        <end position="30"/>
    </location>
</feature>
<evidence type="ECO:0000313" key="3">
    <source>
        <dbReference type="Proteomes" id="UP000256869"/>
    </source>
</evidence>
<feature type="transmembrane region" description="Helical" evidence="1">
    <location>
        <begin position="283"/>
        <end position="302"/>
    </location>
</feature>
<feature type="transmembrane region" description="Helical" evidence="1">
    <location>
        <begin position="251"/>
        <end position="271"/>
    </location>
</feature>
<dbReference type="GO" id="GO:0008233">
    <property type="term" value="F:peptidase activity"/>
    <property type="evidence" value="ECO:0007669"/>
    <property type="project" value="UniProtKB-KW"/>
</dbReference>
<keyword evidence="2" id="KW-0378">Hydrolase</keyword>
<feature type="transmembrane region" description="Helical" evidence="1">
    <location>
        <begin position="460"/>
        <end position="478"/>
    </location>
</feature>
<proteinExistence type="predicted"/>
<dbReference type="OrthoDB" id="2675631at2"/>
<sequence>MNRLGSSQLDKRWIWASAVGFVLFLFIQVFPVTGQLFNMDVQHVMTRSEAENKAIEWAGDRFGIEPARIDETTVTHLSDGDTTGYLSKYELFGQYDKQWSASTPTDIYVVELRSSDFDGSLLLSMNMETGALVAWQQLGVSSSTTTGAAEASLSNEQFAARAIQYAAFWGVNPSDWKWAGVPDEEGSVTYSSRKADIGEAKLWLKVSMPKGFESTASSFPPWQGGSVVYGVDLPEAFTGYINVQESWAAKLSVLGFILPQIVLFIIAIIYTGTHGGHTSYRRGIFLSVLFFALYAGLTFNMLPGLRAGTWEEGISLGNNLNIVFSLITYGAMAVLTYFSAVGGDGLWKSMGRSLWPRWKESGYGEAVLRSMREGYFLAFILLGAQSFILLVLEKSLGSFASSDATQSMYNMSIPLLLPLLAWCAGISEELQSRLFGIGVFRSWFVGGARKLLRREPSRRTTIILTTIAIVPPGLLWALGHVGYAIYPVYTRVIELVLMSFLFGWFMLRFGIITVIFAHVTLDAILMGMQMMFDGLPGDFLGGVFSMLMPGLVGIVIWWLHRTLRGKAALSRT</sequence>
<keyword evidence="1" id="KW-0812">Transmembrane</keyword>
<keyword evidence="1" id="KW-1133">Transmembrane helix</keyword>